<feature type="region of interest" description="Disordered" evidence="11">
    <location>
        <begin position="214"/>
        <end position="237"/>
    </location>
</feature>
<feature type="signal peptide" evidence="13">
    <location>
        <begin position="1"/>
        <end position="21"/>
    </location>
</feature>
<evidence type="ECO:0000256" key="5">
    <source>
        <dbReference type="ARBA" id="ARBA00022729"/>
    </source>
</evidence>
<keyword evidence="9" id="KW-0675">Receptor</keyword>
<organism evidence="15 16">
    <name type="scientific">Batillaria attramentaria</name>
    <dbReference type="NCBI Taxonomy" id="370345"/>
    <lineage>
        <taxon>Eukaryota</taxon>
        <taxon>Metazoa</taxon>
        <taxon>Spiralia</taxon>
        <taxon>Lophotrochozoa</taxon>
        <taxon>Mollusca</taxon>
        <taxon>Gastropoda</taxon>
        <taxon>Caenogastropoda</taxon>
        <taxon>Sorbeoconcha</taxon>
        <taxon>Cerithioidea</taxon>
        <taxon>Batillariidae</taxon>
        <taxon>Batillaria</taxon>
    </lineage>
</organism>
<evidence type="ECO:0000256" key="4">
    <source>
        <dbReference type="ARBA" id="ARBA00022692"/>
    </source>
</evidence>
<dbReference type="PANTHER" id="PTHR24365">
    <property type="entry name" value="TOLL-LIKE RECEPTOR"/>
    <property type="match status" value="1"/>
</dbReference>
<evidence type="ECO:0000256" key="8">
    <source>
        <dbReference type="ARBA" id="ARBA00023136"/>
    </source>
</evidence>
<evidence type="ECO:0000256" key="11">
    <source>
        <dbReference type="SAM" id="MobiDB-lite"/>
    </source>
</evidence>
<evidence type="ECO:0000256" key="1">
    <source>
        <dbReference type="ARBA" id="ARBA00004167"/>
    </source>
</evidence>
<evidence type="ECO:0000259" key="14">
    <source>
        <dbReference type="PROSITE" id="PS50104"/>
    </source>
</evidence>
<gene>
    <name evidence="15" type="ORF">BaRGS_00038646</name>
</gene>
<dbReference type="SMART" id="SM00255">
    <property type="entry name" value="TIR"/>
    <property type="match status" value="1"/>
</dbReference>
<dbReference type="Gene3D" id="3.80.10.10">
    <property type="entry name" value="Ribonuclease Inhibitor"/>
    <property type="match status" value="3"/>
</dbReference>
<comment type="similarity">
    <text evidence="2">Belongs to the Toll-like receptor family.</text>
</comment>
<evidence type="ECO:0000256" key="12">
    <source>
        <dbReference type="SAM" id="Phobius"/>
    </source>
</evidence>
<accession>A0ABD0J5P0</accession>
<evidence type="ECO:0000256" key="9">
    <source>
        <dbReference type="ARBA" id="ARBA00023170"/>
    </source>
</evidence>
<feature type="transmembrane region" description="Helical" evidence="12">
    <location>
        <begin position="744"/>
        <end position="768"/>
    </location>
</feature>
<comment type="caution">
    <text evidence="15">The sequence shown here is derived from an EMBL/GenBank/DDBJ whole genome shotgun (WGS) entry which is preliminary data.</text>
</comment>
<reference evidence="15 16" key="1">
    <citation type="journal article" date="2023" name="Sci. Data">
        <title>Genome assembly of the Korean intertidal mud-creeper Batillaria attramentaria.</title>
        <authorList>
            <person name="Patra A.K."/>
            <person name="Ho P.T."/>
            <person name="Jun S."/>
            <person name="Lee S.J."/>
            <person name="Kim Y."/>
            <person name="Won Y.J."/>
        </authorList>
    </citation>
    <scope>NUCLEOTIDE SEQUENCE [LARGE SCALE GENOMIC DNA]</scope>
    <source>
        <strain evidence="15">Wonlab-2016</strain>
    </source>
</reference>
<dbReference type="PROSITE" id="PS50104">
    <property type="entry name" value="TIR"/>
    <property type="match status" value="1"/>
</dbReference>
<keyword evidence="3" id="KW-0433">Leucine-rich repeat</keyword>
<dbReference type="SUPFAM" id="SSF52200">
    <property type="entry name" value="Toll/Interleukin receptor TIR domain"/>
    <property type="match status" value="1"/>
</dbReference>
<keyword evidence="5 13" id="KW-0732">Signal</keyword>
<dbReference type="Pfam" id="PF01582">
    <property type="entry name" value="TIR"/>
    <property type="match status" value="1"/>
</dbReference>
<dbReference type="Proteomes" id="UP001519460">
    <property type="component" value="Unassembled WGS sequence"/>
</dbReference>
<dbReference type="Gene3D" id="3.40.50.10140">
    <property type="entry name" value="Toll/interleukin-1 receptor homology (TIR) domain"/>
    <property type="match status" value="1"/>
</dbReference>
<keyword evidence="8 12" id="KW-0472">Membrane</keyword>
<dbReference type="InterPro" id="IPR035897">
    <property type="entry name" value="Toll_tir_struct_dom_sf"/>
</dbReference>
<keyword evidence="6" id="KW-0677">Repeat</keyword>
<dbReference type="PROSITE" id="PS51450">
    <property type="entry name" value="LRR"/>
    <property type="match status" value="2"/>
</dbReference>
<comment type="subcellular location">
    <subcellularLocation>
        <location evidence="1">Membrane</location>
        <topology evidence="1">Single-pass membrane protein</topology>
    </subcellularLocation>
</comment>
<dbReference type="SMART" id="SM00369">
    <property type="entry name" value="LRR_TYP"/>
    <property type="match status" value="8"/>
</dbReference>
<feature type="domain" description="TIR" evidence="14">
    <location>
        <begin position="796"/>
        <end position="935"/>
    </location>
</feature>
<evidence type="ECO:0000256" key="6">
    <source>
        <dbReference type="ARBA" id="ARBA00022737"/>
    </source>
</evidence>
<dbReference type="GO" id="GO:0016020">
    <property type="term" value="C:membrane"/>
    <property type="evidence" value="ECO:0007669"/>
    <property type="project" value="UniProtKB-SubCell"/>
</dbReference>
<keyword evidence="16" id="KW-1185">Reference proteome</keyword>
<dbReference type="InterPro" id="IPR000372">
    <property type="entry name" value="LRRNT"/>
</dbReference>
<dbReference type="AlphaFoldDB" id="A0ABD0J5P0"/>
<dbReference type="SUPFAM" id="SSF52058">
    <property type="entry name" value="L domain-like"/>
    <property type="match status" value="2"/>
</dbReference>
<evidence type="ECO:0000313" key="16">
    <source>
        <dbReference type="Proteomes" id="UP001519460"/>
    </source>
</evidence>
<name>A0ABD0J5P0_9CAEN</name>
<evidence type="ECO:0000256" key="10">
    <source>
        <dbReference type="ARBA" id="ARBA00023180"/>
    </source>
</evidence>
<evidence type="ECO:0000256" key="13">
    <source>
        <dbReference type="SAM" id="SignalP"/>
    </source>
</evidence>
<proteinExistence type="inferred from homology"/>
<feature type="chain" id="PRO_5044790412" description="TIR domain-containing protein" evidence="13">
    <location>
        <begin position="22"/>
        <end position="937"/>
    </location>
</feature>
<dbReference type="Pfam" id="PF13855">
    <property type="entry name" value="LRR_8"/>
    <property type="match status" value="2"/>
</dbReference>
<evidence type="ECO:0000256" key="2">
    <source>
        <dbReference type="ARBA" id="ARBA00009634"/>
    </source>
</evidence>
<dbReference type="InterPro" id="IPR003591">
    <property type="entry name" value="Leu-rich_rpt_typical-subtyp"/>
</dbReference>
<keyword evidence="7 12" id="KW-1133">Transmembrane helix</keyword>
<evidence type="ECO:0000256" key="3">
    <source>
        <dbReference type="ARBA" id="ARBA00022614"/>
    </source>
</evidence>
<evidence type="ECO:0000313" key="15">
    <source>
        <dbReference type="EMBL" id="KAK7461602.1"/>
    </source>
</evidence>
<keyword evidence="4 12" id="KW-0812">Transmembrane</keyword>
<keyword evidence="10" id="KW-0325">Glycoprotein</keyword>
<evidence type="ECO:0000256" key="7">
    <source>
        <dbReference type="ARBA" id="ARBA00022989"/>
    </source>
</evidence>
<dbReference type="SMART" id="SM00013">
    <property type="entry name" value="LRRNT"/>
    <property type="match status" value="1"/>
</dbReference>
<dbReference type="InterPro" id="IPR000157">
    <property type="entry name" value="TIR_dom"/>
</dbReference>
<dbReference type="EMBL" id="JACVVK020000633">
    <property type="protein sequence ID" value="KAK7461602.1"/>
    <property type="molecule type" value="Genomic_DNA"/>
</dbReference>
<protein>
    <recommendedName>
        <fullName evidence="14">TIR domain-containing protein</fullName>
    </recommendedName>
</protein>
<sequence length="937" mass="105490">MNPVALVLLGVCSVAASPGRACPQKCQCKTDPEYPDGQVVDCSHQGFTQVPNHIPPDTTTLLLTCNQLGTLHSGSFSELQRLVKLDLAFNVIDAIEENAFVGLNSLMTLNLACNNLTLSPATYPPGIFRPLASLQVLYLNENNRAQRSQCWQLVSQSLTQSERFPSIQYAAPSLMRSHEKFEFLADVALDAERDHGSMLHRMFISSKNQEDSLASGRPLQFGASEHSSDSTSLGEAATNQDYPDEALSHLLNLRELHIDGLTNKTLGRGFRNLTRLTFLDLNGMTGSGCVMQTVSSQTLANAPHLQHVNLSHCDIVNLTTDAFEVLKDLRVLDLSFNFALGFDRLGDALEGLAKTKLESLVIDSIVPLRTLGTQITEDHMRHFKKLIYLRELQARFNRIESFEEGALCNGTPPNLKYVYLNANLLELAPYVNDLRCLESLDVLYIDGYNNYWTPPLRPPGFSNPPAKYYKTAPGRYGAPAVRTDNDATLQENHSEFMLPPNLRVFKARHFGLFYKLLQIHVNPNNSLERMIAGENHFPIWGGPVTGLENLTELDLSNSFASAIDPEFFNSFPSLEVLDISGNQLRAVFKRNDSYTILGGLRSLKELDMSRNDLGHIPDATFINLTNLERLSLATNGMGRFTLVLSHMKSLTHLNLSENQLHTLPKSVRDHLDAVAETRNVTVSMTYNPIGCTCQNIDFLTWIRDSKVFFGTHQFYYCQLADGSLMFMRNIDGTIDQLERSCGSYVGVFVGAVASSLLFVGLLVVALAYRFRWKLRYLYYTTRLSFQRDKRHHDDGFEFDAFVSFAGEDMEFVDGEMKEELEEGRGLKLCIHERDFVPGQYIASNIVDSVQRSRRTLVVLTRALLASDWCHYELQMALMEAAETGRDVLLFLLYEHVPSHELPREVLFNIQASSYIEFPHTESDRGLFWDRLADALRR</sequence>
<dbReference type="PRINTS" id="PR01537">
    <property type="entry name" value="INTRLKN1R1F"/>
</dbReference>
<dbReference type="PANTHER" id="PTHR24365:SF541">
    <property type="entry name" value="PROTEIN TOLL-RELATED"/>
    <property type="match status" value="1"/>
</dbReference>
<dbReference type="InterPro" id="IPR032675">
    <property type="entry name" value="LRR_dom_sf"/>
</dbReference>
<dbReference type="InterPro" id="IPR001611">
    <property type="entry name" value="Leu-rich_rpt"/>
</dbReference>